<dbReference type="Proteomes" id="UP000824115">
    <property type="component" value="Unassembled WGS sequence"/>
</dbReference>
<reference evidence="1" key="1">
    <citation type="journal article" date="2021" name="PeerJ">
        <title>Extensive microbial diversity within the chicken gut microbiome revealed by metagenomics and culture.</title>
        <authorList>
            <person name="Gilroy R."/>
            <person name="Ravi A."/>
            <person name="Getino M."/>
            <person name="Pursley I."/>
            <person name="Horton D.L."/>
            <person name="Alikhan N.F."/>
            <person name="Baker D."/>
            <person name="Gharbi K."/>
            <person name="Hall N."/>
            <person name="Watson M."/>
            <person name="Adriaenssens E.M."/>
            <person name="Foster-Nyarko E."/>
            <person name="Jarju S."/>
            <person name="Secka A."/>
            <person name="Antonio M."/>
            <person name="Oren A."/>
            <person name="Chaudhuri R.R."/>
            <person name="La Ragione R."/>
            <person name="Hildebrand F."/>
            <person name="Pallen M.J."/>
        </authorList>
    </citation>
    <scope>NUCLEOTIDE SEQUENCE</scope>
    <source>
        <strain evidence="1">Gambia16-554</strain>
    </source>
</reference>
<name>A0A9D2GQG1_9BACT</name>
<evidence type="ECO:0000313" key="2">
    <source>
        <dbReference type="Proteomes" id="UP000824115"/>
    </source>
</evidence>
<dbReference type="EMBL" id="DXAW01000082">
    <property type="protein sequence ID" value="HIZ85693.1"/>
    <property type="molecule type" value="Genomic_DNA"/>
</dbReference>
<evidence type="ECO:0000313" key="1">
    <source>
        <dbReference type="EMBL" id="HIZ85693.1"/>
    </source>
</evidence>
<sequence length="145" mass="16734">MKSFYKYLLPVVLLVSLSSCSVTRYRSYSMNDTRLNVSMDDLVYIGETEISADYRKYIGFISALDSLNGEVYDRAQRKTVEVGNVPEGLYRYLNRAAYKLVEEFPEADYFIVVSQNKSITRLFLGSDISVKARIKAYKFNNRTVE</sequence>
<dbReference type="PROSITE" id="PS51257">
    <property type="entry name" value="PROKAR_LIPOPROTEIN"/>
    <property type="match status" value="1"/>
</dbReference>
<reference evidence="1" key="2">
    <citation type="submission" date="2021-04" db="EMBL/GenBank/DDBJ databases">
        <authorList>
            <person name="Gilroy R."/>
        </authorList>
    </citation>
    <scope>NUCLEOTIDE SEQUENCE</scope>
    <source>
        <strain evidence="1">Gambia16-554</strain>
    </source>
</reference>
<organism evidence="1 2">
    <name type="scientific">Candidatus Coprenecus stercoravium</name>
    <dbReference type="NCBI Taxonomy" id="2840735"/>
    <lineage>
        <taxon>Bacteria</taxon>
        <taxon>Pseudomonadati</taxon>
        <taxon>Bacteroidota</taxon>
        <taxon>Bacteroidia</taxon>
        <taxon>Bacteroidales</taxon>
        <taxon>Rikenellaceae</taxon>
        <taxon>Rikenellaceae incertae sedis</taxon>
        <taxon>Candidatus Coprenecus</taxon>
    </lineage>
</organism>
<accession>A0A9D2GQG1</accession>
<evidence type="ECO:0008006" key="3">
    <source>
        <dbReference type="Google" id="ProtNLM"/>
    </source>
</evidence>
<proteinExistence type="predicted"/>
<comment type="caution">
    <text evidence="1">The sequence shown here is derived from an EMBL/GenBank/DDBJ whole genome shotgun (WGS) entry which is preliminary data.</text>
</comment>
<gene>
    <name evidence="1" type="ORF">IAC04_04300</name>
</gene>
<protein>
    <recommendedName>
        <fullName evidence="3">Lipoprotein</fullName>
    </recommendedName>
</protein>
<dbReference type="AlphaFoldDB" id="A0A9D2GQG1"/>